<dbReference type="CDD" id="cd06223">
    <property type="entry name" value="PRTases_typeI"/>
    <property type="match status" value="1"/>
</dbReference>
<dbReference type="PROSITE" id="PS00114">
    <property type="entry name" value="PRPP_SYNTHASE"/>
    <property type="match status" value="1"/>
</dbReference>
<keyword evidence="5" id="KW-0808">Transferase</keyword>
<comment type="pathway">
    <text evidence="2">Metabolic intermediate biosynthesis; 5-phospho-alpha-D-ribose 1-diphosphate biosynthesis; 5-phospho-alpha-D-ribose 1-diphosphate from D-ribose 5-phosphate (route I): step 1/1.</text>
</comment>
<dbReference type="InterPro" id="IPR000842">
    <property type="entry name" value="PRib_PP_synth_CS"/>
</dbReference>
<dbReference type="GO" id="GO:0009156">
    <property type="term" value="P:ribonucleoside monophosphate biosynthetic process"/>
    <property type="evidence" value="ECO:0007669"/>
    <property type="project" value="InterPro"/>
</dbReference>
<organism evidence="15 16">
    <name type="scientific">Dinoponera quadriceps</name>
    <name type="common">South American ant</name>
    <dbReference type="NCBI Taxonomy" id="609295"/>
    <lineage>
        <taxon>Eukaryota</taxon>
        <taxon>Metazoa</taxon>
        <taxon>Ecdysozoa</taxon>
        <taxon>Arthropoda</taxon>
        <taxon>Hexapoda</taxon>
        <taxon>Insecta</taxon>
        <taxon>Pterygota</taxon>
        <taxon>Neoptera</taxon>
        <taxon>Endopterygota</taxon>
        <taxon>Hymenoptera</taxon>
        <taxon>Apocrita</taxon>
        <taxon>Aculeata</taxon>
        <taxon>Formicoidea</taxon>
        <taxon>Formicidae</taxon>
        <taxon>Ponerinae</taxon>
        <taxon>Ponerini</taxon>
        <taxon>Dinoponera</taxon>
    </lineage>
</organism>
<keyword evidence="15" id="KW-1185">Reference proteome</keyword>
<keyword evidence="6" id="KW-0479">Metal-binding</keyword>
<dbReference type="Gene3D" id="3.40.50.2020">
    <property type="match status" value="2"/>
</dbReference>
<evidence type="ECO:0000256" key="9">
    <source>
        <dbReference type="ARBA" id="ARBA00022777"/>
    </source>
</evidence>
<evidence type="ECO:0000256" key="6">
    <source>
        <dbReference type="ARBA" id="ARBA00022723"/>
    </source>
</evidence>
<reference evidence="16" key="1">
    <citation type="submission" date="2025-08" db="UniProtKB">
        <authorList>
            <consortium name="RefSeq"/>
        </authorList>
    </citation>
    <scope>IDENTIFICATION</scope>
</reference>
<keyword evidence="7" id="KW-0545">Nucleotide biosynthesis</keyword>
<proteinExistence type="inferred from homology"/>
<dbReference type="FunFam" id="3.40.50.2020:FF:000007">
    <property type="entry name" value="Ribose-phosphate pyrophosphokinase"/>
    <property type="match status" value="1"/>
</dbReference>
<dbReference type="Proteomes" id="UP000515204">
    <property type="component" value="Unplaced"/>
</dbReference>
<dbReference type="GO" id="GO:0000287">
    <property type="term" value="F:magnesium ion binding"/>
    <property type="evidence" value="ECO:0007669"/>
    <property type="project" value="InterPro"/>
</dbReference>
<keyword evidence="8" id="KW-0547">Nucleotide-binding</keyword>
<dbReference type="InterPro" id="IPR029099">
    <property type="entry name" value="Pribosyltran_N"/>
</dbReference>
<dbReference type="UniPathway" id="UPA00087">
    <property type="reaction ID" value="UER00172"/>
</dbReference>
<dbReference type="SMART" id="SM01400">
    <property type="entry name" value="Pribosyltran_N"/>
    <property type="match status" value="1"/>
</dbReference>
<dbReference type="GO" id="GO:0006015">
    <property type="term" value="P:5-phosphoribose 1-diphosphate biosynthetic process"/>
    <property type="evidence" value="ECO:0007669"/>
    <property type="project" value="UniProtKB-UniPathway"/>
</dbReference>
<dbReference type="InterPro" id="IPR000836">
    <property type="entry name" value="PRTase_dom"/>
</dbReference>
<evidence type="ECO:0000256" key="11">
    <source>
        <dbReference type="ARBA" id="ARBA00022842"/>
    </source>
</evidence>
<name>A0A6P3Y2P7_DINQU</name>
<evidence type="ECO:0000256" key="2">
    <source>
        <dbReference type="ARBA" id="ARBA00004996"/>
    </source>
</evidence>
<dbReference type="RefSeq" id="XP_014485105.1">
    <property type="nucleotide sequence ID" value="XM_014629619.1"/>
</dbReference>
<evidence type="ECO:0000256" key="5">
    <source>
        <dbReference type="ARBA" id="ARBA00022679"/>
    </source>
</evidence>
<dbReference type="PANTHER" id="PTHR10210">
    <property type="entry name" value="RIBOSE-PHOSPHATE DIPHOSPHOKINASE FAMILY MEMBER"/>
    <property type="match status" value="1"/>
</dbReference>
<dbReference type="GO" id="GO:0005524">
    <property type="term" value="F:ATP binding"/>
    <property type="evidence" value="ECO:0007669"/>
    <property type="project" value="UniProtKB-KW"/>
</dbReference>
<dbReference type="EC" id="2.7.6.1" evidence="4"/>
<evidence type="ECO:0000256" key="12">
    <source>
        <dbReference type="ARBA" id="ARBA00026067"/>
    </source>
</evidence>
<dbReference type="GO" id="GO:0016301">
    <property type="term" value="F:kinase activity"/>
    <property type="evidence" value="ECO:0007669"/>
    <property type="project" value="UniProtKB-KW"/>
</dbReference>
<dbReference type="GO" id="GO:0005737">
    <property type="term" value="C:cytoplasm"/>
    <property type="evidence" value="ECO:0007669"/>
    <property type="project" value="TreeGrafter"/>
</dbReference>
<dbReference type="PANTHER" id="PTHR10210:SF32">
    <property type="entry name" value="RIBOSE-PHOSPHATE PYROPHOSPHOKINASE 2"/>
    <property type="match status" value="1"/>
</dbReference>
<dbReference type="FunFam" id="3.40.50.2020:FF:000005">
    <property type="entry name" value="Ribose-phosphate pyrophosphokinase 1"/>
    <property type="match status" value="1"/>
</dbReference>
<dbReference type="SUPFAM" id="SSF53271">
    <property type="entry name" value="PRTase-like"/>
    <property type="match status" value="2"/>
</dbReference>
<evidence type="ECO:0000256" key="7">
    <source>
        <dbReference type="ARBA" id="ARBA00022727"/>
    </source>
</evidence>
<comment type="similarity">
    <text evidence="3">Belongs to the ribose-phosphate pyrophosphokinase family.</text>
</comment>
<dbReference type="InterPro" id="IPR029057">
    <property type="entry name" value="PRTase-like"/>
</dbReference>
<dbReference type="AlphaFoldDB" id="A0A6P3Y2P7"/>
<comment type="subunit">
    <text evidence="12">Homodimer. The active form is probably a hexamer composed of 3 homodimers.</text>
</comment>
<dbReference type="KEGG" id="dqu:106749794"/>
<dbReference type="Pfam" id="PF13793">
    <property type="entry name" value="Pribosyltran_N"/>
    <property type="match status" value="1"/>
</dbReference>
<dbReference type="GO" id="GO:0004749">
    <property type="term" value="F:ribose phosphate diphosphokinase activity"/>
    <property type="evidence" value="ECO:0007669"/>
    <property type="project" value="UniProtKB-EC"/>
</dbReference>
<dbReference type="GeneID" id="106749794"/>
<protein>
    <recommendedName>
        <fullName evidence="4">ribose-phosphate diphosphokinase</fullName>
        <ecNumber evidence="4">2.7.6.1</ecNumber>
    </recommendedName>
</protein>
<dbReference type="CTD" id="39132"/>
<keyword evidence="10" id="KW-0067">ATP-binding</keyword>
<evidence type="ECO:0000256" key="3">
    <source>
        <dbReference type="ARBA" id="ARBA00006478"/>
    </source>
</evidence>
<evidence type="ECO:0000256" key="13">
    <source>
        <dbReference type="ARBA" id="ARBA00049535"/>
    </source>
</evidence>
<gene>
    <name evidence="16" type="primary">LOC106749794</name>
</gene>
<sequence length="393" mass="42946">MSNLKKCKAAHGSCCQDPGRRMMPVSQPVRAKSLLRANLENSRGRALQSRMPNIKVFSGTSHPDLAQRIVDRLGIDIGKVVTKKFSNLETCVEIGESVRGEDVYIVQSGSGEVNDNLMELLIMINACKIASASRVTAVIPCFPYARQDKKDKGGDGGDKSDSTKNQIVMKSNEWKFRSRAPISAKLVANMLSVAGADHIITMDLHASQIQGFFDIPVDNLFAEPAVLKWIKENIVEWRNSIIVSPDAGGAKRVTSIADRLNVEFALIHKERKKANEVASMVLVGDVKDRVAILVDDMADTCGTICHAAEKLLEAGATKVYAILTHGIFSGPAISRINNACFEAVVVTNTIPQDGHMKDCPKIQCIDVSMMFAEAVRRTHNGESVSYLFSNVPY</sequence>
<dbReference type="InterPro" id="IPR005946">
    <property type="entry name" value="Rib-P_diPkinase"/>
</dbReference>
<keyword evidence="9" id="KW-0418">Kinase</keyword>
<dbReference type="OrthoDB" id="413572at2759"/>
<evidence type="ECO:0000256" key="1">
    <source>
        <dbReference type="ARBA" id="ARBA00003018"/>
    </source>
</evidence>
<comment type="catalytic activity">
    <reaction evidence="13">
        <text>D-ribose 5-phosphate + ATP = 5-phospho-alpha-D-ribose 1-diphosphate + AMP + H(+)</text>
        <dbReference type="Rhea" id="RHEA:15609"/>
        <dbReference type="ChEBI" id="CHEBI:15378"/>
        <dbReference type="ChEBI" id="CHEBI:30616"/>
        <dbReference type="ChEBI" id="CHEBI:58017"/>
        <dbReference type="ChEBI" id="CHEBI:78346"/>
        <dbReference type="ChEBI" id="CHEBI:456215"/>
        <dbReference type="EC" id="2.7.6.1"/>
    </reaction>
</comment>
<evidence type="ECO:0000256" key="10">
    <source>
        <dbReference type="ARBA" id="ARBA00022840"/>
    </source>
</evidence>
<dbReference type="GO" id="GO:0002189">
    <property type="term" value="C:ribose phosphate diphosphokinase complex"/>
    <property type="evidence" value="ECO:0007669"/>
    <property type="project" value="TreeGrafter"/>
</dbReference>
<dbReference type="GO" id="GO:0006164">
    <property type="term" value="P:purine nucleotide biosynthetic process"/>
    <property type="evidence" value="ECO:0007669"/>
    <property type="project" value="TreeGrafter"/>
</dbReference>
<evidence type="ECO:0000313" key="16">
    <source>
        <dbReference type="RefSeq" id="XP_014485105.1"/>
    </source>
</evidence>
<comment type="function">
    <text evidence="1">Catalyzes the synthesis of phosphoribosylpyrophosphate (PRPP) that is essential for nucleotide synthesis.</text>
</comment>
<accession>A0A6P3Y2P7</accession>
<dbReference type="NCBIfam" id="TIGR01251">
    <property type="entry name" value="ribP_PPkin"/>
    <property type="match status" value="2"/>
</dbReference>
<dbReference type="Pfam" id="PF14572">
    <property type="entry name" value="Pribosyl_synth"/>
    <property type="match status" value="1"/>
</dbReference>
<feature type="domain" description="Ribose-phosphate pyrophosphokinase N-terminal" evidence="14">
    <location>
        <begin position="54"/>
        <end position="153"/>
    </location>
</feature>
<evidence type="ECO:0000256" key="4">
    <source>
        <dbReference type="ARBA" id="ARBA00013247"/>
    </source>
</evidence>
<keyword evidence="11" id="KW-0460">Magnesium</keyword>
<evidence type="ECO:0000259" key="14">
    <source>
        <dbReference type="Pfam" id="PF13793"/>
    </source>
</evidence>
<evidence type="ECO:0000256" key="8">
    <source>
        <dbReference type="ARBA" id="ARBA00022741"/>
    </source>
</evidence>
<evidence type="ECO:0000313" key="15">
    <source>
        <dbReference type="Proteomes" id="UP000515204"/>
    </source>
</evidence>